<proteinExistence type="predicted"/>
<gene>
    <name evidence="3" type="primary">LOC101370147</name>
</gene>
<evidence type="ECO:0000313" key="2">
    <source>
        <dbReference type="Proteomes" id="UP000245340"/>
    </source>
</evidence>
<name>A0A9B0GYE2_ODORO</name>
<reference evidence="3" key="1">
    <citation type="submission" date="2025-08" db="UniProtKB">
        <authorList>
            <consortium name="RefSeq"/>
        </authorList>
    </citation>
    <scope>IDENTIFICATION</scope>
</reference>
<dbReference type="Proteomes" id="UP000245340">
    <property type="component" value="Unplaced"/>
</dbReference>
<evidence type="ECO:0000256" key="1">
    <source>
        <dbReference type="SAM" id="MobiDB-lite"/>
    </source>
</evidence>
<feature type="region of interest" description="Disordered" evidence="1">
    <location>
        <begin position="120"/>
        <end position="152"/>
    </location>
</feature>
<feature type="compositionally biased region" description="Pro residues" evidence="1">
    <location>
        <begin position="133"/>
        <end position="146"/>
    </location>
</feature>
<feature type="compositionally biased region" description="Low complexity" evidence="1">
    <location>
        <begin position="31"/>
        <end position="51"/>
    </location>
</feature>
<feature type="compositionally biased region" description="Basic residues" evidence="1">
    <location>
        <begin position="264"/>
        <end position="276"/>
    </location>
</feature>
<feature type="region of interest" description="Disordered" evidence="1">
    <location>
        <begin position="31"/>
        <end position="64"/>
    </location>
</feature>
<organism evidence="2 3">
    <name type="scientific">Odobenus rosmarus divergens</name>
    <name type="common">Pacific walrus</name>
    <dbReference type="NCBI Taxonomy" id="9708"/>
    <lineage>
        <taxon>Eukaryota</taxon>
        <taxon>Metazoa</taxon>
        <taxon>Chordata</taxon>
        <taxon>Craniata</taxon>
        <taxon>Vertebrata</taxon>
        <taxon>Euteleostomi</taxon>
        <taxon>Mammalia</taxon>
        <taxon>Eutheria</taxon>
        <taxon>Laurasiatheria</taxon>
        <taxon>Carnivora</taxon>
        <taxon>Caniformia</taxon>
        <taxon>Pinnipedia</taxon>
        <taxon>Odobenidae</taxon>
        <taxon>Odobenus</taxon>
    </lineage>
</organism>
<keyword evidence="2" id="KW-1185">Reference proteome</keyword>
<feature type="region of interest" description="Disordered" evidence="1">
    <location>
        <begin position="170"/>
        <end position="222"/>
    </location>
</feature>
<evidence type="ECO:0000313" key="3">
    <source>
        <dbReference type="RefSeq" id="XP_004408483.1"/>
    </source>
</evidence>
<accession>A0A9B0GYE2</accession>
<protein>
    <submittedName>
        <fullName evidence="3">Uncharacterized protein LOC101370147</fullName>
    </submittedName>
</protein>
<feature type="compositionally biased region" description="Basic and acidic residues" evidence="1">
    <location>
        <begin position="120"/>
        <end position="132"/>
    </location>
</feature>
<dbReference type="AlphaFoldDB" id="A0A9B0GYE2"/>
<feature type="region of interest" description="Disordered" evidence="1">
    <location>
        <begin position="236"/>
        <end position="315"/>
    </location>
</feature>
<sequence>MKVPKGIFLQPANLPGKVNKWQDFCKFEPPASAAARSSVPPARALPRAPSRTLAHPRAPSRTLAHPRQPHVTLIDSPAPPLSFPPTFPSTVPISASPFFLLAGFGVPRLLQEQFFTEPGRTRLAEEGYRPDPRPPPALRSRPPPAPGWAGPALARAAAAGAAAAGAAASTLCPASPKQPTAPPPPSHGRAGPVPPARTSAGPQRPKHRRDYSGPVCGVCPPGREAERRSALLLFFPPPSRGCRPPGRERTLQRAGAPFAERQTKGRKERGPRKGLGRRVQSGRAGREGRVRAGRGARMHPGIEEQQAAAGLLPAV</sequence>
<dbReference type="RefSeq" id="XP_004408483.1">
    <property type="nucleotide sequence ID" value="XM_004408426.1"/>
</dbReference>